<comment type="caution">
    <text evidence="1">The sequence shown here is derived from an EMBL/GenBank/DDBJ whole genome shotgun (WGS) entry which is preliminary data.</text>
</comment>
<sequence>MSDIKNIIDKIKSAGYWYINFYPLKPIENRIPSRTECKRLIEETRVNLRGWDYPHFPIRQDSNSQIYFGPDYVEASVDWWAQKEAWRYYQSGQFIHYLGINEDWFVDNKWAEDYLKNIKPGTVLSVINTIYTVTEIFEFIRRLTERGLYDDGLNINIILFGISDRKLVIFDPNRVPLGDDYKAHVNQLPWFKQISKNEMLIKSEEISFSLICFIFETFNWERIPKAVIKEDQRKFLQRREV</sequence>
<dbReference type="Proteomes" id="UP000885826">
    <property type="component" value="Unassembled WGS sequence"/>
</dbReference>
<dbReference type="EMBL" id="DRIG01000092">
    <property type="protein sequence ID" value="HEC79176.1"/>
    <property type="molecule type" value="Genomic_DNA"/>
</dbReference>
<evidence type="ECO:0000313" key="2">
    <source>
        <dbReference type="Proteomes" id="UP000885826"/>
    </source>
</evidence>
<protein>
    <submittedName>
        <fullName evidence="1">Uncharacterized protein</fullName>
    </submittedName>
</protein>
<name>A0A9C9EPL6_UNCW3</name>
<dbReference type="AlphaFoldDB" id="A0A9C9EPL6"/>
<proteinExistence type="predicted"/>
<accession>A0A9C9EPL6</accession>
<reference evidence="1" key="1">
    <citation type="journal article" date="2020" name="mSystems">
        <title>Genome- and Community-Level Interaction Insights into Carbon Utilization and Element Cycling Functions of Hydrothermarchaeota in Hydrothermal Sediment.</title>
        <authorList>
            <person name="Zhou Z."/>
            <person name="Liu Y."/>
            <person name="Xu W."/>
            <person name="Pan J."/>
            <person name="Luo Z.H."/>
            <person name="Li M."/>
        </authorList>
    </citation>
    <scope>NUCLEOTIDE SEQUENCE</scope>
    <source>
        <strain evidence="1">HyVt-388</strain>
    </source>
</reference>
<organism evidence="1 2">
    <name type="scientific">candidate division WOR-3 bacterium</name>
    <dbReference type="NCBI Taxonomy" id="2052148"/>
    <lineage>
        <taxon>Bacteria</taxon>
        <taxon>Bacteria division WOR-3</taxon>
    </lineage>
</organism>
<evidence type="ECO:0000313" key="1">
    <source>
        <dbReference type="EMBL" id="HEC79176.1"/>
    </source>
</evidence>
<gene>
    <name evidence="1" type="ORF">ENI34_08570</name>
</gene>